<evidence type="ECO:0000313" key="2">
    <source>
        <dbReference type="Proteomes" id="UP001163293"/>
    </source>
</evidence>
<dbReference type="AlphaFoldDB" id="A0AAX3EDV1"/>
<proteinExistence type="predicted"/>
<evidence type="ECO:0000313" key="1">
    <source>
        <dbReference type="EMBL" id="UYV96260.1"/>
    </source>
</evidence>
<name>A0AAX3EDV1_PAEUR</name>
<dbReference type="RefSeq" id="WP_182263967.1">
    <property type="nucleotide sequence ID" value="NZ_CP043010.1"/>
</dbReference>
<dbReference type="EMBL" id="CP101185">
    <property type="protein sequence ID" value="UYV96260.1"/>
    <property type="molecule type" value="Genomic_DNA"/>
</dbReference>
<protein>
    <submittedName>
        <fullName evidence="1">Uncharacterized protein</fullName>
    </submittedName>
</protein>
<dbReference type="Proteomes" id="UP001163293">
    <property type="component" value="Chromosome"/>
</dbReference>
<accession>A0AAX3EDV1</accession>
<reference evidence="1" key="1">
    <citation type="submission" date="2022-07" db="EMBL/GenBank/DDBJ databases">
        <authorList>
            <person name="Wu T."/>
        </authorList>
    </citation>
    <scope>NUCLEOTIDE SEQUENCE</scope>
    <source>
        <strain evidence="1">SD-1</strain>
    </source>
</reference>
<sequence length="50" mass="5778">MDITRELKRQISFAHTMYQRAEDVHKAKQAKRTAHIAQLEQQLAEAENAA</sequence>
<organism evidence="1 2">
    <name type="scientific">Paenarthrobacter ureafaciens</name>
    <dbReference type="NCBI Taxonomy" id="37931"/>
    <lineage>
        <taxon>Bacteria</taxon>
        <taxon>Bacillati</taxon>
        <taxon>Actinomycetota</taxon>
        <taxon>Actinomycetes</taxon>
        <taxon>Micrococcales</taxon>
        <taxon>Micrococcaceae</taxon>
        <taxon>Paenarthrobacter</taxon>
    </lineage>
</organism>
<keyword evidence="2" id="KW-1185">Reference proteome</keyword>
<gene>
    <name evidence="1" type="ORF">NL394_14450</name>
</gene>